<keyword evidence="9" id="KW-1185">Reference proteome</keyword>
<evidence type="ECO:0000256" key="6">
    <source>
        <dbReference type="SAM" id="SignalP"/>
    </source>
</evidence>
<dbReference type="PANTHER" id="PTHR12000">
    <property type="entry name" value="HEMOGLOBINASE FAMILY MEMBER"/>
    <property type="match status" value="1"/>
</dbReference>
<comment type="similarity">
    <text evidence="1">Belongs to the peptidase C13 family.</text>
</comment>
<dbReference type="PRINTS" id="PR00776">
    <property type="entry name" value="HEMOGLOBNASE"/>
</dbReference>
<dbReference type="PANTHER" id="PTHR12000:SF50">
    <property type="entry name" value="VACUOLAR-PROCESSING ENZYME GAMMA-ISOZYME"/>
    <property type="match status" value="1"/>
</dbReference>
<dbReference type="InterPro" id="IPR043577">
    <property type="entry name" value="AE"/>
</dbReference>
<feature type="signal peptide" evidence="6">
    <location>
        <begin position="1"/>
        <end position="22"/>
    </location>
</feature>
<reference evidence="8 9" key="1">
    <citation type="submission" date="2021-02" db="EMBL/GenBank/DDBJ databases">
        <title>Plant Genome Project.</title>
        <authorList>
            <person name="Zhang R.-G."/>
        </authorList>
    </citation>
    <scope>NUCLEOTIDE SEQUENCE [LARGE SCALE GENOMIC DNA]</scope>
    <source>
        <tissue evidence="8">Leaves</tissue>
    </source>
</reference>
<accession>A0ABQ8HKM6</accession>
<organism evidence="8 9">
    <name type="scientific">Xanthoceras sorbifolium</name>
    <dbReference type="NCBI Taxonomy" id="99658"/>
    <lineage>
        <taxon>Eukaryota</taxon>
        <taxon>Viridiplantae</taxon>
        <taxon>Streptophyta</taxon>
        <taxon>Embryophyta</taxon>
        <taxon>Tracheophyta</taxon>
        <taxon>Spermatophyta</taxon>
        <taxon>Magnoliopsida</taxon>
        <taxon>eudicotyledons</taxon>
        <taxon>Gunneridae</taxon>
        <taxon>Pentapetalae</taxon>
        <taxon>rosids</taxon>
        <taxon>malvids</taxon>
        <taxon>Sapindales</taxon>
        <taxon>Sapindaceae</taxon>
        <taxon>Xanthoceroideae</taxon>
        <taxon>Xanthoceras</taxon>
    </lineage>
</organism>
<keyword evidence="2" id="KW-0645">Protease</keyword>
<dbReference type="Pfam" id="PF01650">
    <property type="entry name" value="Peptidase_C13"/>
    <property type="match status" value="1"/>
</dbReference>
<evidence type="ECO:0000256" key="3">
    <source>
        <dbReference type="ARBA" id="ARBA00022729"/>
    </source>
</evidence>
<comment type="caution">
    <text evidence="8">The sequence shown here is derived from an EMBL/GenBank/DDBJ whole genome shotgun (WGS) entry which is preliminary data.</text>
</comment>
<name>A0ABQ8HKM6_9ROSI</name>
<dbReference type="Gene3D" id="3.40.50.1460">
    <property type="match status" value="1"/>
</dbReference>
<dbReference type="PIRSF" id="PIRSF019663">
    <property type="entry name" value="Legumain"/>
    <property type="match status" value="1"/>
</dbReference>
<dbReference type="InterPro" id="IPR046427">
    <property type="entry name" value="Legumain_prodom_sf"/>
</dbReference>
<dbReference type="InterPro" id="IPR001096">
    <property type="entry name" value="Peptidase_C13"/>
</dbReference>
<evidence type="ECO:0000256" key="5">
    <source>
        <dbReference type="ARBA" id="ARBA00022807"/>
    </source>
</evidence>
<dbReference type="Pfam" id="PF20985">
    <property type="entry name" value="Legum_prodom"/>
    <property type="match status" value="1"/>
</dbReference>
<keyword evidence="4" id="KW-0378">Hydrolase</keyword>
<sequence length="475" mass="53747">MSYNYCFHAIVFLSLFISFVECQQFSFEETKLNNNNGETGIGERWAVLVAGSNTYSNYRHQADVCHAYQILKKGGLEDENIIVFMYDDIAFAGENPRPGIIINNPYGPDVYYGVPKDYTGENATADNLLGVILGNRRALTGGSGKVVDSGPDDTIFIYYADHGSPGCVSMPHGIPLYAKDLIHTLKKKYEANAYKSMVIYIEACESGSMFDGLLPNNWNIYAITAANPEEGSYAFYCDIEEYGTCLGDVFSISWMEDSDKHDMSQETLQQQYEVVKRRTGFDTPSRSHVMQYGDTSLGNQLLYTYIGRINPQITNRTFINRSLSVARKTVAVNQRDVELFYLRRKFENAREGSQQKIEAEKKLNSEISQRQYVDRGMNHIATSLFGQQNGLHLLEYVRPAGQPLVDDWDCLKMFVKIYEEKCGTLTTYGKKYTRAMANMCNFGIKEEHMNMASTKACSNEFSTPWSSLQDGVQHD</sequence>
<evidence type="ECO:0000256" key="2">
    <source>
        <dbReference type="ARBA" id="ARBA00022670"/>
    </source>
</evidence>
<feature type="chain" id="PRO_5047166279" description="Legumain prodomain domain-containing protein" evidence="6">
    <location>
        <begin position="23"/>
        <end position="475"/>
    </location>
</feature>
<evidence type="ECO:0000259" key="7">
    <source>
        <dbReference type="Pfam" id="PF20985"/>
    </source>
</evidence>
<keyword evidence="5" id="KW-0788">Thiol protease</keyword>
<dbReference type="Proteomes" id="UP000827721">
    <property type="component" value="Unassembled WGS sequence"/>
</dbReference>
<dbReference type="InterPro" id="IPR048501">
    <property type="entry name" value="Legum_prodom"/>
</dbReference>
<evidence type="ECO:0000256" key="1">
    <source>
        <dbReference type="ARBA" id="ARBA00009941"/>
    </source>
</evidence>
<dbReference type="CDD" id="cd21115">
    <property type="entry name" value="legumain_C"/>
    <property type="match status" value="1"/>
</dbReference>
<dbReference type="EMBL" id="JAFEMO010000009">
    <property type="protein sequence ID" value="KAH7564818.1"/>
    <property type="molecule type" value="Genomic_DNA"/>
</dbReference>
<keyword evidence="3 6" id="KW-0732">Signal</keyword>
<feature type="domain" description="Legumain prodomain" evidence="7">
    <location>
        <begin position="361"/>
        <end position="457"/>
    </location>
</feature>
<protein>
    <recommendedName>
        <fullName evidence="7">Legumain prodomain domain-containing protein</fullName>
    </recommendedName>
</protein>
<proteinExistence type="inferred from homology"/>
<dbReference type="Gene3D" id="1.10.132.130">
    <property type="match status" value="1"/>
</dbReference>
<evidence type="ECO:0000256" key="4">
    <source>
        <dbReference type="ARBA" id="ARBA00022801"/>
    </source>
</evidence>
<gene>
    <name evidence="8" type="ORF">JRO89_XS09G0032800</name>
</gene>
<dbReference type="PIRSF" id="PIRSF500139">
    <property type="entry name" value="AE"/>
    <property type="match status" value="1"/>
</dbReference>
<evidence type="ECO:0000313" key="9">
    <source>
        <dbReference type="Proteomes" id="UP000827721"/>
    </source>
</evidence>
<evidence type="ECO:0000313" key="8">
    <source>
        <dbReference type="EMBL" id="KAH7564818.1"/>
    </source>
</evidence>